<protein>
    <submittedName>
        <fullName evidence="2">Uncharacterized protein</fullName>
    </submittedName>
</protein>
<evidence type="ECO:0000256" key="1">
    <source>
        <dbReference type="SAM" id="MobiDB-lite"/>
    </source>
</evidence>
<dbReference type="Proteomes" id="UP000254677">
    <property type="component" value="Unassembled WGS sequence"/>
</dbReference>
<name>A0A378J744_9GAMM</name>
<sequence>MNKTSKNPQPHAVDRKNKSQGTEKKSALAGSELEKPNHKSHLSRDPIKKRPFFTDDPPKLEKKVDNYDEENDGF</sequence>
<keyword evidence="3" id="KW-1185">Reference proteome</keyword>
<reference evidence="2 3" key="1">
    <citation type="submission" date="2018-06" db="EMBL/GenBank/DDBJ databases">
        <authorList>
            <consortium name="Pathogen Informatics"/>
            <person name="Doyle S."/>
        </authorList>
    </citation>
    <scope>NUCLEOTIDE SEQUENCE [LARGE SCALE GENOMIC DNA]</scope>
    <source>
        <strain evidence="2 3">NCTC13292</strain>
    </source>
</reference>
<dbReference type="RefSeq" id="WP_115221669.1">
    <property type="nucleotide sequence ID" value="NZ_CAXYJE010000002.1"/>
</dbReference>
<dbReference type="EMBL" id="UGOA01000001">
    <property type="protein sequence ID" value="STX43216.1"/>
    <property type="molecule type" value="Genomic_DNA"/>
</dbReference>
<proteinExistence type="predicted"/>
<feature type="region of interest" description="Disordered" evidence="1">
    <location>
        <begin position="1"/>
        <end position="74"/>
    </location>
</feature>
<evidence type="ECO:0000313" key="2">
    <source>
        <dbReference type="EMBL" id="STX43216.1"/>
    </source>
</evidence>
<dbReference type="AlphaFoldDB" id="A0A378J744"/>
<organism evidence="2 3">
    <name type="scientific">Legionella donaldsonii</name>
    <dbReference type="NCBI Taxonomy" id="45060"/>
    <lineage>
        <taxon>Bacteria</taxon>
        <taxon>Pseudomonadati</taxon>
        <taxon>Pseudomonadota</taxon>
        <taxon>Gammaproteobacteria</taxon>
        <taxon>Legionellales</taxon>
        <taxon>Legionellaceae</taxon>
        <taxon>Legionella</taxon>
    </lineage>
</organism>
<feature type="compositionally biased region" description="Basic and acidic residues" evidence="1">
    <location>
        <begin position="12"/>
        <end position="66"/>
    </location>
</feature>
<dbReference type="OrthoDB" id="9884735at2"/>
<accession>A0A378J744</accession>
<gene>
    <name evidence="2" type="ORF">NCTC13292_02035</name>
</gene>
<evidence type="ECO:0000313" key="3">
    <source>
        <dbReference type="Proteomes" id="UP000254677"/>
    </source>
</evidence>